<dbReference type="InterPro" id="IPR029056">
    <property type="entry name" value="Ribokinase-like"/>
</dbReference>
<dbReference type="PROSITE" id="PS00583">
    <property type="entry name" value="PFKB_KINASES_1"/>
    <property type="match status" value="1"/>
</dbReference>
<keyword evidence="3 7" id="KW-0547">Nucleotide-binding</keyword>
<dbReference type="PIRSF" id="PIRSF000535">
    <property type="entry name" value="1PFK/6PFK/LacC"/>
    <property type="match status" value="1"/>
</dbReference>
<comment type="caution">
    <text evidence="10">The sequence shown here is derived from an EMBL/GenBank/DDBJ whole genome shotgun (WGS) entry which is preliminary data.</text>
</comment>
<comment type="catalytic activity">
    <reaction evidence="6 8">
        <text>beta-D-fructose 1-phosphate + ATP = beta-D-fructose 1,6-bisphosphate + ADP + H(+)</text>
        <dbReference type="Rhea" id="RHEA:14213"/>
        <dbReference type="ChEBI" id="CHEBI:15378"/>
        <dbReference type="ChEBI" id="CHEBI:30616"/>
        <dbReference type="ChEBI" id="CHEBI:32966"/>
        <dbReference type="ChEBI" id="CHEBI:138881"/>
        <dbReference type="ChEBI" id="CHEBI:456216"/>
        <dbReference type="EC" id="2.7.1.56"/>
    </reaction>
</comment>
<dbReference type="GO" id="GO:0008662">
    <property type="term" value="F:1-phosphofructokinase activity"/>
    <property type="evidence" value="ECO:0007669"/>
    <property type="project" value="UniProtKB-UniRule"/>
</dbReference>
<evidence type="ECO:0000256" key="2">
    <source>
        <dbReference type="ARBA" id="ARBA00022679"/>
    </source>
</evidence>
<comment type="similarity">
    <text evidence="1">Belongs to the carbohydrate kinase pfkB family.</text>
</comment>
<protein>
    <recommendedName>
        <fullName evidence="7">Tagatose-6-phosphate kinase</fullName>
        <ecNumber evidence="7">2.7.1.144</ecNumber>
    </recommendedName>
</protein>
<keyword evidence="2 7" id="KW-0808">Transferase</keyword>
<evidence type="ECO:0000256" key="7">
    <source>
        <dbReference type="PIRNR" id="PIRNR000535"/>
    </source>
</evidence>
<evidence type="ECO:0000256" key="3">
    <source>
        <dbReference type="ARBA" id="ARBA00022741"/>
    </source>
</evidence>
<comment type="function">
    <text evidence="8">Catalyzes the ATP-dependent phosphorylation of fructose-l-phosphate to fructose-l,6-bisphosphate.</text>
</comment>
<dbReference type="PANTHER" id="PTHR46566:SF2">
    <property type="entry name" value="ATP-DEPENDENT 6-PHOSPHOFRUCTOKINASE ISOZYME 2"/>
    <property type="match status" value="1"/>
</dbReference>
<name>A0A9D2L2A5_9FIRM</name>
<reference evidence="10" key="1">
    <citation type="journal article" date="2021" name="PeerJ">
        <title>Extensive microbial diversity within the chicken gut microbiome revealed by metagenomics and culture.</title>
        <authorList>
            <person name="Gilroy R."/>
            <person name="Ravi A."/>
            <person name="Getino M."/>
            <person name="Pursley I."/>
            <person name="Horton D.L."/>
            <person name="Alikhan N.F."/>
            <person name="Baker D."/>
            <person name="Gharbi K."/>
            <person name="Hall N."/>
            <person name="Watson M."/>
            <person name="Adriaenssens E.M."/>
            <person name="Foster-Nyarko E."/>
            <person name="Jarju S."/>
            <person name="Secka A."/>
            <person name="Antonio M."/>
            <person name="Oren A."/>
            <person name="Chaudhuri R.R."/>
            <person name="La Ragione R."/>
            <person name="Hildebrand F."/>
            <person name="Pallen M.J."/>
        </authorList>
    </citation>
    <scope>NUCLEOTIDE SEQUENCE</scope>
    <source>
        <strain evidence="10">CHK179-7159</strain>
    </source>
</reference>
<dbReference type="NCBIfam" id="TIGR03828">
    <property type="entry name" value="pfkB"/>
    <property type="match status" value="1"/>
</dbReference>
<dbReference type="GO" id="GO:0009024">
    <property type="term" value="F:tagatose-6-phosphate kinase activity"/>
    <property type="evidence" value="ECO:0007669"/>
    <property type="project" value="UniProtKB-EC"/>
</dbReference>
<evidence type="ECO:0000259" key="9">
    <source>
        <dbReference type="Pfam" id="PF00294"/>
    </source>
</evidence>
<dbReference type="EMBL" id="DWYY01000163">
    <property type="protein sequence ID" value="HJA94231.1"/>
    <property type="molecule type" value="Genomic_DNA"/>
</dbReference>
<dbReference type="Gene3D" id="3.40.1190.20">
    <property type="match status" value="1"/>
</dbReference>
<dbReference type="NCBIfam" id="TIGR03168">
    <property type="entry name" value="1-PFK"/>
    <property type="match status" value="1"/>
</dbReference>
<dbReference type="InterPro" id="IPR002173">
    <property type="entry name" value="Carboh/pur_kinase_PfkB_CS"/>
</dbReference>
<evidence type="ECO:0000313" key="11">
    <source>
        <dbReference type="Proteomes" id="UP000886858"/>
    </source>
</evidence>
<dbReference type="GO" id="GO:0005988">
    <property type="term" value="P:lactose metabolic process"/>
    <property type="evidence" value="ECO:0007669"/>
    <property type="project" value="UniProtKB-KW"/>
</dbReference>
<comment type="pathway">
    <text evidence="7">Carbohydrate metabolism; D-tagatose 6-phosphate degradation; D-glyceraldehyde 3-phosphate and glycerone phosphate from D-tagatose 6-phosphate: step 1/2.</text>
</comment>
<evidence type="ECO:0000256" key="8">
    <source>
        <dbReference type="RuleBase" id="RU369061"/>
    </source>
</evidence>
<evidence type="ECO:0000313" key="10">
    <source>
        <dbReference type="EMBL" id="HJA94231.1"/>
    </source>
</evidence>
<dbReference type="Pfam" id="PF00294">
    <property type="entry name" value="PfkB"/>
    <property type="match status" value="1"/>
</dbReference>
<feature type="domain" description="Carbohydrate kinase PfkB" evidence="9">
    <location>
        <begin position="22"/>
        <end position="289"/>
    </location>
</feature>
<gene>
    <name evidence="10" type="primary">pfkB</name>
    <name evidence="10" type="ORF">H9717_14160</name>
</gene>
<comment type="similarity">
    <text evidence="7">Belongs to the carbohydrate kinase PfkB family. LacC subfamily.</text>
</comment>
<comment type="catalytic activity">
    <reaction evidence="7">
        <text>D-tagatofuranose 6-phosphate + ATP = D-tagatofuranose 1,6-bisphosphate + ADP + H(+)</text>
        <dbReference type="Rhea" id="RHEA:12420"/>
        <dbReference type="ChEBI" id="CHEBI:15378"/>
        <dbReference type="ChEBI" id="CHEBI:30616"/>
        <dbReference type="ChEBI" id="CHEBI:58694"/>
        <dbReference type="ChEBI" id="CHEBI:58695"/>
        <dbReference type="ChEBI" id="CHEBI:456216"/>
        <dbReference type="EC" id="2.7.1.144"/>
    </reaction>
</comment>
<proteinExistence type="inferred from homology"/>
<evidence type="ECO:0000256" key="4">
    <source>
        <dbReference type="ARBA" id="ARBA00022777"/>
    </source>
</evidence>
<keyword evidence="7" id="KW-0423">Lactose metabolism</keyword>
<dbReference type="GO" id="GO:0005829">
    <property type="term" value="C:cytosol"/>
    <property type="evidence" value="ECO:0007669"/>
    <property type="project" value="TreeGrafter"/>
</dbReference>
<dbReference type="InterPro" id="IPR011611">
    <property type="entry name" value="PfkB_dom"/>
</dbReference>
<keyword evidence="4 8" id="KW-0418">Kinase</keyword>
<dbReference type="Proteomes" id="UP000886858">
    <property type="component" value="Unassembled WGS sequence"/>
</dbReference>
<dbReference type="AlphaFoldDB" id="A0A9D2L2A5"/>
<dbReference type="FunFam" id="3.40.1190.20:FF:000001">
    <property type="entry name" value="Phosphofructokinase"/>
    <property type="match status" value="1"/>
</dbReference>
<reference evidence="10" key="2">
    <citation type="submission" date="2021-04" db="EMBL/GenBank/DDBJ databases">
        <authorList>
            <person name="Gilroy R."/>
        </authorList>
    </citation>
    <scope>NUCLEOTIDE SEQUENCE</scope>
    <source>
        <strain evidence="10">CHK179-7159</strain>
    </source>
</reference>
<dbReference type="GO" id="GO:0044281">
    <property type="term" value="P:small molecule metabolic process"/>
    <property type="evidence" value="ECO:0007669"/>
    <property type="project" value="UniProtKB-ARBA"/>
</dbReference>
<evidence type="ECO:0000256" key="1">
    <source>
        <dbReference type="ARBA" id="ARBA00005380"/>
    </source>
</evidence>
<sequence>MILTVTLNPAVDKTYRTGELFCGRVNRMRSVTNIPGGKGINVSKILRQYGCEVTAAGFLGGFPGEWMEKELLGTGMICEFVKIGQETRSSMNIVADNGYVTEILEPGPQITKEEMLAFLGRFEELVSSCSIVVLSGSVPQGIPEDIYASLIRMAAAQGKETVLDTSGELLRKGIEAVPTVIKPNRKELEYVIGHRLTDRADLLEAAALLRRNGVRMAAVSLGNRGLLLAGEEGSFYAKPPRVKTVNTVGCGDSVVASLVMSRLARMGEEEMLRRAVALSAASASSFESGSIPKELAEKLYDEVYVERL</sequence>
<dbReference type="InterPro" id="IPR022463">
    <property type="entry name" value="1-PFruKinase"/>
</dbReference>
<dbReference type="SUPFAM" id="SSF53613">
    <property type="entry name" value="Ribokinase-like"/>
    <property type="match status" value="1"/>
</dbReference>
<dbReference type="GO" id="GO:0016052">
    <property type="term" value="P:carbohydrate catabolic process"/>
    <property type="evidence" value="ECO:0007669"/>
    <property type="project" value="UniProtKB-ARBA"/>
</dbReference>
<dbReference type="CDD" id="cd01164">
    <property type="entry name" value="FruK_PfkB_like"/>
    <property type="match status" value="1"/>
</dbReference>
<dbReference type="PANTHER" id="PTHR46566">
    <property type="entry name" value="1-PHOSPHOFRUCTOKINASE-RELATED"/>
    <property type="match status" value="1"/>
</dbReference>
<dbReference type="InterPro" id="IPR017583">
    <property type="entry name" value="Tagatose/fructose_Pkinase"/>
</dbReference>
<evidence type="ECO:0000256" key="5">
    <source>
        <dbReference type="ARBA" id="ARBA00022840"/>
    </source>
</evidence>
<dbReference type="EC" id="2.7.1.144" evidence="7"/>
<accession>A0A9D2L2A5</accession>
<keyword evidence="5 7" id="KW-0067">ATP-binding</keyword>
<organism evidence="10 11">
    <name type="scientific">Candidatus Eisenbergiella merdipullorum</name>
    <dbReference type="NCBI Taxonomy" id="2838553"/>
    <lineage>
        <taxon>Bacteria</taxon>
        <taxon>Bacillati</taxon>
        <taxon>Bacillota</taxon>
        <taxon>Clostridia</taxon>
        <taxon>Lachnospirales</taxon>
        <taxon>Lachnospiraceae</taxon>
        <taxon>Eisenbergiella</taxon>
    </lineage>
</organism>
<evidence type="ECO:0000256" key="6">
    <source>
        <dbReference type="ARBA" id="ARBA00047745"/>
    </source>
</evidence>
<dbReference type="GO" id="GO:0005524">
    <property type="term" value="F:ATP binding"/>
    <property type="evidence" value="ECO:0007669"/>
    <property type="project" value="UniProtKB-UniRule"/>
</dbReference>